<dbReference type="AlphaFoldDB" id="A0A5B7G826"/>
<protein>
    <submittedName>
        <fullName evidence="1">Uncharacterized protein</fullName>
    </submittedName>
</protein>
<dbReference type="EMBL" id="VSRR010011760">
    <property type="protein sequence ID" value="MPC53606.1"/>
    <property type="molecule type" value="Genomic_DNA"/>
</dbReference>
<accession>A0A5B7G826</accession>
<gene>
    <name evidence="1" type="ORF">E2C01_047507</name>
</gene>
<comment type="caution">
    <text evidence="1">The sequence shown here is derived from an EMBL/GenBank/DDBJ whole genome shotgun (WGS) entry which is preliminary data.</text>
</comment>
<reference evidence="1 2" key="1">
    <citation type="submission" date="2019-05" db="EMBL/GenBank/DDBJ databases">
        <title>Another draft genome of Portunus trituberculatus and its Hox gene families provides insights of decapod evolution.</title>
        <authorList>
            <person name="Jeong J.-H."/>
            <person name="Song I."/>
            <person name="Kim S."/>
            <person name="Choi T."/>
            <person name="Kim D."/>
            <person name="Ryu S."/>
            <person name="Kim W."/>
        </authorList>
    </citation>
    <scope>NUCLEOTIDE SEQUENCE [LARGE SCALE GENOMIC DNA]</scope>
    <source>
        <tissue evidence="1">Muscle</tissue>
    </source>
</reference>
<dbReference type="Proteomes" id="UP000324222">
    <property type="component" value="Unassembled WGS sequence"/>
</dbReference>
<sequence length="80" mass="9047">MNPLSEAVRVFPLRLRTLVLECLVNRPVYRHAALLNDRQHGNAITLFKAPLQRSSQPSPLQRALRTLNISCSMTVASRHT</sequence>
<keyword evidence="2" id="KW-1185">Reference proteome</keyword>
<evidence type="ECO:0000313" key="1">
    <source>
        <dbReference type="EMBL" id="MPC53606.1"/>
    </source>
</evidence>
<proteinExistence type="predicted"/>
<evidence type="ECO:0000313" key="2">
    <source>
        <dbReference type="Proteomes" id="UP000324222"/>
    </source>
</evidence>
<name>A0A5B7G826_PORTR</name>
<organism evidence="1 2">
    <name type="scientific">Portunus trituberculatus</name>
    <name type="common">Swimming crab</name>
    <name type="synonym">Neptunus trituberculatus</name>
    <dbReference type="NCBI Taxonomy" id="210409"/>
    <lineage>
        <taxon>Eukaryota</taxon>
        <taxon>Metazoa</taxon>
        <taxon>Ecdysozoa</taxon>
        <taxon>Arthropoda</taxon>
        <taxon>Crustacea</taxon>
        <taxon>Multicrustacea</taxon>
        <taxon>Malacostraca</taxon>
        <taxon>Eumalacostraca</taxon>
        <taxon>Eucarida</taxon>
        <taxon>Decapoda</taxon>
        <taxon>Pleocyemata</taxon>
        <taxon>Brachyura</taxon>
        <taxon>Eubrachyura</taxon>
        <taxon>Portunoidea</taxon>
        <taxon>Portunidae</taxon>
        <taxon>Portuninae</taxon>
        <taxon>Portunus</taxon>
    </lineage>
</organism>